<reference evidence="2 3" key="1">
    <citation type="submission" date="2019-12" db="EMBL/GenBank/DDBJ databases">
        <title>Genomic-based taxomic classification of the family Erythrobacteraceae.</title>
        <authorList>
            <person name="Xu L."/>
        </authorList>
    </citation>
    <scope>NUCLEOTIDE SEQUENCE [LARGE SCALE GENOMIC DNA]</scope>
    <source>
        <strain evidence="2 3">KEMB 9005-328</strain>
    </source>
</reference>
<gene>
    <name evidence="2" type="ORF">GRI58_11940</name>
</gene>
<keyword evidence="1" id="KW-0472">Membrane</keyword>
<evidence type="ECO:0000313" key="2">
    <source>
        <dbReference type="EMBL" id="MXP29530.1"/>
    </source>
</evidence>
<feature type="transmembrane region" description="Helical" evidence="1">
    <location>
        <begin position="90"/>
        <end position="114"/>
    </location>
</feature>
<keyword evidence="1" id="KW-1133">Transmembrane helix</keyword>
<evidence type="ECO:0000313" key="3">
    <source>
        <dbReference type="Proteomes" id="UP000439780"/>
    </source>
</evidence>
<keyword evidence="1" id="KW-0812">Transmembrane</keyword>
<accession>A0A845AH15</accession>
<comment type="caution">
    <text evidence="2">The sequence shown here is derived from an EMBL/GenBank/DDBJ whole genome shotgun (WGS) entry which is preliminary data.</text>
</comment>
<dbReference type="Proteomes" id="UP000439780">
    <property type="component" value="Unassembled WGS sequence"/>
</dbReference>
<evidence type="ECO:0000256" key="1">
    <source>
        <dbReference type="SAM" id="Phobius"/>
    </source>
</evidence>
<proteinExistence type="predicted"/>
<organism evidence="2 3">
    <name type="scientific">Qipengyuania algicida</name>
    <dbReference type="NCBI Taxonomy" id="1836209"/>
    <lineage>
        <taxon>Bacteria</taxon>
        <taxon>Pseudomonadati</taxon>
        <taxon>Pseudomonadota</taxon>
        <taxon>Alphaproteobacteria</taxon>
        <taxon>Sphingomonadales</taxon>
        <taxon>Erythrobacteraceae</taxon>
        <taxon>Qipengyuania</taxon>
    </lineage>
</organism>
<feature type="transmembrane region" description="Helical" evidence="1">
    <location>
        <begin position="65"/>
        <end position="84"/>
    </location>
</feature>
<dbReference type="EMBL" id="WTYA01000009">
    <property type="protein sequence ID" value="MXP29530.1"/>
    <property type="molecule type" value="Genomic_DNA"/>
</dbReference>
<keyword evidence="3" id="KW-1185">Reference proteome</keyword>
<protein>
    <submittedName>
        <fullName evidence="2">Uncharacterized protein</fullName>
    </submittedName>
</protein>
<name>A0A845AH15_9SPHN</name>
<dbReference type="OrthoDB" id="7428886at2"/>
<dbReference type="RefSeq" id="WP_160753831.1">
    <property type="nucleotide sequence ID" value="NZ_WTYA01000009.1"/>
</dbReference>
<feature type="transmembrane region" description="Helical" evidence="1">
    <location>
        <begin position="33"/>
        <end position="53"/>
    </location>
</feature>
<dbReference type="AlphaFoldDB" id="A0A845AH15"/>
<sequence>MMVKDWRLVVLAVYAVAIAYLMVDAGRPDSAEWFGFAAFFMVFALAPLALLCLTRSHRTAKGVAAIVLGLSGLWVIVDTLYRAAPDAQSALVFAVVPALQWVAAMIVLVGLMVMGRVGSGK</sequence>